<evidence type="ECO:0000256" key="7">
    <source>
        <dbReference type="HAMAP-Rule" id="MF_00127"/>
    </source>
</evidence>
<dbReference type="InterPro" id="IPR036621">
    <property type="entry name" value="Anticodon-bd_dom_sf"/>
</dbReference>
<feature type="binding site" evidence="8">
    <location>
        <position position="129"/>
    </location>
    <ligand>
        <name>L-histidine</name>
        <dbReference type="ChEBI" id="CHEBI:57595"/>
    </ligand>
</feature>
<keyword evidence="5 7" id="KW-0030">Aminoacyl-tRNA synthetase</keyword>
<dbReference type="CDD" id="cd00773">
    <property type="entry name" value="HisRS-like_core"/>
    <property type="match status" value="1"/>
</dbReference>
<dbReference type="SUPFAM" id="SSF55681">
    <property type="entry name" value="Class II aaRS and biotin synthetases"/>
    <property type="match status" value="1"/>
</dbReference>
<dbReference type="GO" id="GO:0005737">
    <property type="term" value="C:cytoplasm"/>
    <property type="evidence" value="ECO:0007669"/>
    <property type="project" value="UniProtKB-SubCell"/>
</dbReference>
<dbReference type="AlphaFoldDB" id="A0A0G1VIH6"/>
<organism evidence="10 11">
    <name type="scientific">candidate division CPR1 bacterium GW2011_GWC1_49_13</name>
    <dbReference type="NCBI Taxonomy" id="1618342"/>
    <lineage>
        <taxon>Bacteria</taxon>
        <taxon>candidate division CPR1</taxon>
    </lineage>
</organism>
<comment type="caution">
    <text evidence="10">The sequence shown here is derived from an EMBL/GenBank/DDBJ whole genome shotgun (WGS) entry which is preliminary data.</text>
</comment>
<protein>
    <recommendedName>
        <fullName evidence="7">Histidine--tRNA ligase</fullName>
        <ecNumber evidence="7">6.1.1.21</ecNumber>
    </recommendedName>
    <alternativeName>
        <fullName evidence="7">Histidyl-tRNA synthetase</fullName>
        <shortName evidence="7">HisRS</shortName>
    </alternativeName>
</protein>
<dbReference type="PATRIC" id="fig|1618342.3.peg.20"/>
<evidence type="ECO:0000256" key="6">
    <source>
        <dbReference type="ARBA" id="ARBA00047639"/>
    </source>
</evidence>
<feature type="binding site" evidence="8">
    <location>
        <position position="133"/>
    </location>
    <ligand>
        <name>L-histidine</name>
        <dbReference type="ChEBI" id="CHEBI:57595"/>
    </ligand>
</feature>
<comment type="similarity">
    <text evidence="1 7">Belongs to the class-II aminoacyl-tRNA synthetase family.</text>
</comment>
<evidence type="ECO:0000256" key="4">
    <source>
        <dbReference type="ARBA" id="ARBA00022917"/>
    </source>
</evidence>
<dbReference type="PROSITE" id="PS50862">
    <property type="entry name" value="AA_TRNA_LIGASE_II"/>
    <property type="match status" value="1"/>
</dbReference>
<gene>
    <name evidence="7" type="primary">hisS</name>
    <name evidence="10" type="ORF">UY40_C0001G0019</name>
</gene>
<dbReference type="HAMAP" id="MF_00127">
    <property type="entry name" value="His_tRNA_synth"/>
    <property type="match status" value="1"/>
</dbReference>
<accession>A0A0G1VIH6</accession>
<keyword evidence="2 7" id="KW-0547">Nucleotide-binding</keyword>
<dbReference type="Proteomes" id="UP000034119">
    <property type="component" value="Unassembled WGS sequence"/>
</dbReference>
<sequence>MSTKNSGSLNFRGTRDWFGDEMRWRKSIVSTIENVFESFGFEPLETPILETMKTLTGKYGEEGEMKLFRLTGNGTDIRRGGLRYDHTVPLARAVALNWNRLIMPYRRYAIGPVFRNESTQAGRFRQFYQCDFDTIGSDSLLVDAEIPTMNYRVLTALGFPVGSFQILVNDRRLLNALARYIEADDNQMLEIFRAWDKLEKVDRESVRKELLDKGLSFRLVSAFDRLTDVLQNATELSATDSLAKISSAMNTPEVTSAVRVVDDLFSYISASGVPPWAVRFYPLLARGLDYYTGPIFETSAGELGSITGGGRFDQLIGQLGGPDLPASGSSFGLERLMVVLEELELKPEFVKPADVFVTVFDQQNPQLIRSSFELASSLRQAGFRVEVYTGSNARLGKQLDICRRKNIPVALIVGEEEISSGNVAVKNMVSSRSGGNQSIIPKKELETFVAGLLG</sequence>
<evidence type="ECO:0000256" key="3">
    <source>
        <dbReference type="ARBA" id="ARBA00022840"/>
    </source>
</evidence>
<dbReference type="SUPFAM" id="SSF52954">
    <property type="entry name" value="Class II aaRS ABD-related"/>
    <property type="match status" value="1"/>
</dbReference>
<proteinExistence type="inferred from homology"/>
<dbReference type="PANTHER" id="PTHR11476">
    <property type="entry name" value="HISTIDYL-TRNA SYNTHETASE"/>
    <property type="match status" value="1"/>
</dbReference>
<feature type="binding site" evidence="8">
    <location>
        <begin position="85"/>
        <end position="87"/>
    </location>
    <ligand>
        <name>L-histidine</name>
        <dbReference type="ChEBI" id="CHEBI:57595"/>
    </ligand>
</feature>
<dbReference type="Pfam" id="PF03129">
    <property type="entry name" value="HGTP_anticodon"/>
    <property type="match status" value="1"/>
</dbReference>
<dbReference type="InterPro" id="IPR004154">
    <property type="entry name" value="Anticodon-bd"/>
</dbReference>
<dbReference type="GO" id="GO:0006427">
    <property type="term" value="P:histidyl-tRNA aminoacylation"/>
    <property type="evidence" value="ECO:0007669"/>
    <property type="project" value="UniProtKB-UniRule"/>
</dbReference>
<comment type="subunit">
    <text evidence="7">Homodimer.</text>
</comment>
<evidence type="ECO:0000256" key="1">
    <source>
        <dbReference type="ARBA" id="ARBA00008226"/>
    </source>
</evidence>
<dbReference type="InterPro" id="IPR015807">
    <property type="entry name" value="His-tRNA-ligase"/>
</dbReference>
<name>A0A0G1VIH6_9BACT</name>
<dbReference type="STRING" id="1618342.UY40_C0001G0019"/>
<evidence type="ECO:0000313" key="11">
    <source>
        <dbReference type="Proteomes" id="UP000034119"/>
    </source>
</evidence>
<feature type="binding site" evidence="8">
    <location>
        <begin position="290"/>
        <end position="291"/>
    </location>
    <ligand>
        <name>L-histidine</name>
        <dbReference type="ChEBI" id="CHEBI:57595"/>
    </ligand>
</feature>
<dbReference type="Gene3D" id="3.40.50.800">
    <property type="entry name" value="Anticodon-binding domain"/>
    <property type="match status" value="1"/>
</dbReference>
<comment type="catalytic activity">
    <reaction evidence="6 7">
        <text>tRNA(His) + L-histidine + ATP = L-histidyl-tRNA(His) + AMP + diphosphate + H(+)</text>
        <dbReference type="Rhea" id="RHEA:17313"/>
        <dbReference type="Rhea" id="RHEA-COMP:9665"/>
        <dbReference type="Rhea" id="RHEA-COMP:9689"/>
        <dbReference type="ChEBI" id="CHEBI:15378"/>
        <dbReference type="ChEBI" id="CHEBI:30616"/>
        <dbReference type="ChEBI" id="CHEBI:33019"/>
        <dbReference type="ChEBI" id="CHEBI:57595"/>
        <dbReference type="ChEBI" id="CHEBI:78442"/>
        <dbReference type="ChEBI" id="CHEBI:78527"/>
        <dbReference type="ChEBI" id="CHEBI:456215"/>
        <dbReference type="EC" id="6.1.1.21"/>
    </reaction>
</comment>
<keyword evidence="7" id="KW-0963">Cytoplasm</keyword>
<keyword evidence="3 7" id="KW-0067">ATP-binding</keyword>
<dbReference type="Gene3D" id="3.30.930.10">
    <property type="entry name" value="Bira Bifunctional Protein, Domain 2"/>
    <property type="match status" value="1"/>
</dbReference>
<feature type="binding site" evidence="8">
    <location>
        <position position="115"/>
    </location>
    <ligand>
        <name>L-histidine</name>
        <dbReference type="ChEBI" id="CHEBI:57595"/>
    </ligand>
</feature>
<feature type="binding site" evidence="8">
    <location>
        <position position="286"/>
    </location>
    <ligand>
        <name>L-histidine</name>
        <dbReference type="ChEBI" id="CHEBI:57595"/>
    </ligand>
</feature>
<comment type="subcellular location">
    <subcellularLocation>
        <location evidence="7">Cytoplasm</location>
    </subcellularLocation>
</comment>
<dbReference type="InterPro" id="IPR006195">
    <property type="entry name" value="aa-tRNA-synth_II"/>
</dbReference>
<evidence type="ECO:0000256" key="2">
    <source>
        <dbReference type="ARBA" id="ARBA00022741"/>
    </source>
</evidence>
<dbReference type="InterPro" id="IPR004516">
    <property type="entry name" value="HisRS/HisZ"/>
</dbReference>
<dbReference type="GO" id="GO:0005524">
    <property type="term" value="F:ATP binding"/>
    <property type="evidence" value="ECO:0007669"/>
    <property type="project" value="UniProtKB-UniRule"/>
</dbReference>
<evidence type="ECO:0000313" key="10">
    <source>
        <dbReference type="EMBL" id="KKW06241.1"/>
    </source>
</evidence>
<dbReference type="PIRSF" id="PIRSF001549">
    <property type="entry name" value="His-tRNA_synth"/>
    <property type="match status" value="1"/>
</dbReference>
<reference evidence="10 11" key="1">
    <citation type="journal article" date="2015" name="Nature">
        <title>rRNA introns, odd ribosomes, and small enigmatic genomes across a large radiation of phyla.</title>
        <authorList>
            <person name="Brown C.T."/>
            <person name="Hug L.A."/>
            <person name="Thomas B.C."/>
            <person name="Sharon I."/>
            <person name="Castelle C.J."/>
            <person name="Singh A."/>
            <person name="Wilkins M.J."/>
            <person name="Williams K.H."/>
            <person name="Banfield J.F."/>
        </authorList>
    </citation>
    <scope>NUCLEOTIDE SEQUENCE [LARGE SCALE GENOMIC DNA]</scope>
</reference>
<dbReference type="NCBIfam" id="TIGR00442">
    <property type="entry name" value="hisS"/>
    <property type="match status" value="1"/>
</dbReference>
<dbReference type="InterPro" id="IPR041715">
    <property type="entry name" value="HisRS-like_core"/>
</dbReference>
<keyword evidence="4 7" id="KW-0648">Protein biosynthesis</keyword>
<dbReference type="Pfam" id="PF13393">
    <property type="entry name" value="tRNA-synt_His"/>
    <property type="match status" value="1"/>
</dbReference>
<dbReference type="PANTHER" id="PTHR11476:SF7">
    <property type="entry name" value="HISTIDINE--TRNA LIGASE"/>
    <property type="match status" value="1"/>
</dbReference>
<dbReference type="EMBL" id="LCPW01000001">
    <property type="protein sequence ID" value="KKW06241.1"/>
    <property type="molecule type" value="Genomic_DNA"/>
</dbReference>
<dbReference type="GO" id="GO:0004821">
    <property type="term" value="F:histidine-tRNA ligase activity"/>
    <property type="evidence" value="ECO:0007669"/>
    <property type="project" value="UniProtKB-UniRule"/>
</dbReference>
<evidence type="ECO:0000259" key="9">
    <source>
        <dbReference type="PROSITE" id="PS50862"/>
    </source>
</evidence>
<evidence type="ECO:0000256" key="5">
    <source>
        <dbReference type="ARBA" id="ARBA00023146"/>
    </source>
</evidence>
<evidence type="ECO:0000256" key="8">
    <source>
        <dbReference type="PIRSR" id="PIRSR001549-1"/>
    </source>
</evidence>
<keyword evidence="7 10" id="KW-0436">Ligase</keyword>
<dbReference type="InterPro" id="IPR045864">
    <property type="entry name" value="aa-tRNA-synth_II/BPL/LPL"/>
</dbReference>
<feature type="domain" description="Aminoacyl-transfer RNA synthetases class-II family profile" evidence="9">
    <location>
        <begin position="1"/>
        <end position="352"/>
    </location>
</feature>
<dbReference type="EC" id="6.1.1.21" evidence="7"/>